<keyword evidence="4" id="KW-0489">Methyltransferase</keyword>
<evidence type="ECO:0000256" key="4">
    <source>
        <dbReference type="ARBA" id="ARBA00022603"/>
    </source>
</evidence>
<keyword evidence="11" id="KW-1185">Reference proteome</keyword>
<comment type="subcellular location">
    <subcellularLocation>
        <location evidence="2">Chromosome</location>
    </subcellularLocation>
    <subcellularLocation>
        <location evidence="1">Nucleus</location>
    </subcellularLocation>
</comment>
<dbReference type="PROSITE" id="PS00374">
    <property type="entry name" value="MGMT"/>
    <property type="match status" value="1"/>
</dbReference>
<dbReference type="PANTHER" id="PTHR22884">
    <property type="entry name" value="SET DOMAIN PROTEINS"/>
    <property type="match status" value="1"/>
</dbReference>
<evidence type="ECO:0000256" key="3">
    <source>
        <dbReference type="ARBA" id="ARBA00022454"/>
    </source>
</evidence>
<evidence type="ECO:0000256" key="1">
    <source>
        <dbReference type="ARBA" id="ARBA00004123"/>
    </source>
</evidence>
<dbReference type="InterPro" id="IPR001497">
    <property type="entry name" value="MethylDNA_cys_MeTrfase_AS"/>
</dbReference>
<keyword evidence="6" id="KW-0949">S-adenosyl-L-methionine</keyword>
<proteinExistence type="predicted"/>
<dbReference type="InterPro" id="IPR046341">
    <property type="entry name" value="SET_dom_sf"/>
</dbReference>
<evidence type="ECO:0000256" key="5">
    <source>
        <dbReference type="ARBA" id="ARBA00022679"/>
    </source>
</evidence>
<dbReference type="SUPFAM" id="SSF82199">
    <property type="entry name" value="SET domain"/>
    <property type="match status" value="1"/>
</dbReference>
<comment type="caution">
    <text evidence="10">The sequence shown here is derived from an EMBL/GenBank/DDBJ whole genome shotgun (WGS) entry which is preliminary data.</text>
</comment>
<evidence type="ECO:0000256" key="6">
    <source>
        <dbReference type="ARBA" id="ARBA00022691"/>
    </source>
</evidence>
<gene>
    <name evidence="10" type="ORF">ADUPG1_013171</name>
</gene>
<reference evidence="10" key="1">
    <citation type="submission" date="2022-03" db="EMBL/GenBank/DDBJ databases">
        <title>Draft genome sequence of Aduncisulcus paluster, a free-living microaerophilic Fornicata.</title>
        <authorList>
            <person name="Yuyama I."/>
            <person name="Kume K."/>
            <person name="Tamura T."/>
            <person name="Inagaki Y."/>
            <person name="Hashimoto T."/>
        </authorList>
    </citation>
    <scope>NUCLEOTIDE SEQUENCE</scope>
    <source>
        <strain evidence="10">NY0171</strain>
    </source>
</reference>
<dbReference type="Pfam" id="PF00856">
    <property type="entry name" value="SET"/>
    <property type="match status" value="1"/>
</dbReference>
<dbReference type="InterPro" id="IPR050777">
    <property type="entry name" value="SET2_Histone-Lys_MeTrsfase"/>
</dbReference>
<evidence type="ECO:0000256" key="2">
    <source>
        <dbReference type="ARBA" id="ARBA00004286"/>
    </source>
</evidence>
<evidence type="ECO:0000259" key="9">
    <source>
        <dbReference type="PROSITE" id="PS50868"/>
    </source>
</evidence>
<protein>
    <submittedName>
        <fullName evidence="10">SET domain-containing protein</fullName>
    </submittedName>
</protein>
<dbReference type="PROSITE" id="PS50280">
    <property type="entry name" value="SET"/>
    <property type="match status" value="1"/>
</dbReference>
<feature type="domain" description="SET" evidence="8">
    <location>
        <begin position="125"/>
        <end position="232"/>
    </location>
</feature>
<sequence>MDIEKYTSLTECLPFLTRFRIITLPCHRLVPKDGDTVVLYLFGQELIVKYGYLRTALARLDSADACKYLHVGCDWETPLRRLVQLFRESPLNFQMYKYLPTLYQFNQRLDVPFPPSSLEFGGVGFPYHVKPSSIAGYGCFSTRTILPGEIIGEYWGKAAPPSIGMSAKSTIGHYTFARLCGDLIDATDVPCAMKYVNHSCGPNLFVDEVSTLLLFRAKTIIHEGEEMTIDYRHSADTQADLIPCNCGHSSCRGYTATIEDIQAVTAESRDTRPIKRRTSSRGSK</sequence>
<keyword evidence="3" id="KW-0158">Chromosome</keyword>
<dbReference type="InterPro" id="IPR003616">
    <property type="entry name" value="Post-SET_dom"/>
</dbReference>
<accession>A0ABQ5K208</accession>
<name>A0ABQ5K208_9EUKA</name>
<dbReference type="SMART" id="SM00317">
    <property type="entry name" value="SET"/>
    <property type="match status" value="1"/>
</dbReference>
<feature type="domain" description="Post-SET" evidence="9">
    <location>
        <begin position="240"/>
        <end position="256"/>
    </location>
</feature>
<organism evidence="10 11">
    <name type="scientific">Aduncisulcus paluster</name>
    <dbReference type="NCBI Taxonomy" id="2918883"/>
    <lineage>
        <taxon>Eukaryota</taxon>
        <taxon>Metamonada</taxon>
        <taxon>Carpediemonas-like organisms</taxon>
        <taxon>Aduncisulcus</taxon>
    </lineage>
</organism>
<dbReference type="EMBL" id="BQXS01012620">
    <property type="protein sequence ID" value="GKT25884.1"/>
    <property type="molecule type" value="Genomic_DNA"/>
</dbReference>
<evidence type="ECO:0000313" key="10">
    <source>
        <dbReference type="EMBL" id="GKT25884.1"/>
    </source>
</evidence>
<evidence type="ECO:0000313" key="11">
    <source>
        <dbReference type="Proteomes" id="UP001057375"/>
    </source>
</evidence>
<dbReference type="Proteomes" id="UP001057375">
    <property type="component" value="Unassembled WGS sequence"/>
</dbReference>
<evidence type="ECO:0000256" key="7">
    <source>
        <dbReference type="ARBA" id="ARBA00023242"/>
    </source>
</evidence>
<evidence type="ECO:0000259" key="8">
    <source>
        <dbReference type="PROSITE" id="PS50280"/>
    </source>
</evidence>
<dbReference type="InterPro" id="IPR001214">
    <property type="entry name" value="SET_dom"/>
</dbReference>
<keyword evidence="7" id="KW-0539">Nucleus</keyword>
<dbReference type="Gene3D" id="2.170.270.10">
    <property type="entry name" value="SET domain"/>
    <property type="match status" value="1"/>
</dbReference>
<dbReference type="PROSITE" id="PS50868">
    <property type="entry name" value="POST_SET"/>
    <property type="match status" value="1"/>
</dbReference>
<keyword evidence="5" id="KW-0808">Transferase</keyword>